<evidence type="ECO:0000313" key="3">
    <source>
        <dbReference type="Proteomes" id="UP000321922"/>
    </source>
</evidence>
<dbReference type="OrthoDB" id="5892503at2"/>
<sequence length="81" mass="9356">MAFDANWIHALVAVASFLVLVSSILIGYLFRLAKELAEFKLYVATYHATKDEVEKLGEKIDNRLETHFNRIYDILNQRNIA</sequence>
<comment type="caution">
    <text evidence="2">The sequence shown here is derived from an EMBL/GenBank/DDBJ whole genome shotgun (WGS) entry which is preliminary data.</text>
</comment>
<keyword evidence="1" id="KW-0472">Membrane</keyword>
<gene>
    <name evidence="2" type="ORF">VSA01S_34660</name>
</gene>
<accession>A0A511QJ49</accession>
<dbReference type="Proteomes" id="UP000321922">
    <property type="component" value="Unassembled WGS sequence"/>
</dbReference>
<reference evidence="2 3" key="1">
    <citation type="submission" date="2019-07" db="EMBL/GenBank/DDBJ databases">
        <title>Whole genome shotgun sequence of Vibrio sagamiensis NBRC 104589.</title>
        <authorList>
            <person name="Hosoyama A."/>
            <person name="Uohara A."/>
            <person name="Ohji S."/>
            <person name="Ichikawa N."/>
        </authorList>
    </citation>
    <scope>NUCLEOTIDE SEQUENCE [LARGE SCALE GENOMIC DNA]</scope>
    <source>
        <strain evidence="2 3">NBRC 104589</strain>
    </source>
</reference>
<feature type="transmembrane region" description="Helical" evidence="1">
    <location>
        <begin position="6"/>
        <end position="30"/>
    </location>
</feature>
<dbReference type="RefSeq" id="WP_021711896.1">
    <property type="nucleotide sequence ID" value="NZ_BAOJ01000150.1"/>
</dbReference>
<protein>
    <submittedName>
        <fullName evidence="2">Uncharacterized protein</fullName>
    </submittedName>
</protein>
<organism evidence="2 3">
    <name type="scientific">Vibrio sagamiensis NBRC 104589</name>
    <dbReference type="NCBI Taxonomy" id="1219064"/>
    <lineage>
        <taxon>Bacteria</taxon>
        <taxon>Pseudomonadati</taxon>
        <taxon>Pseudomonadota</taxon>
        <taxon>Gammaproteobacteria</taxon>
        <taxon>Vibrionales</taxon>
        <taxon>Vibrionaceae</taxon>
        <taxon>Vibrio</taxon>
    </lineage>
</organism>
<dbReference type="EMBL" id="BJXJ01000050">
    <property type="protein sequence ID" value="GEM77354.1"/>
    <property type="molecule type" value="Genomic_DNA"/>
</dbReference>
<keyword evidence="3" id="KW-1185">Reference proteome</keyword>
<dbReference type="AlphaFoldDB" id="A0A511QJ49"/>
<keyword evidence="1" id="KW-0812">Transmembrane</keyword>
<keyword evidence="1" id="KW-1133">Transmembrane helix</keyword>
<evidence type="ECO:0000313" key="2">
    <source>
        <dbReference type="EMBL" id="GEM77354.1"/>
    </source>
</evidence>
<name>A0A511QJ49_9VIBR</name>
<evidence type="ECO:0000256" key="1">
    <source>
        <dbReference type="SAM" id="Phobius"/>
    </source>
</evidence>
<proteinExistence type="predicted"/>